<feature type="non-terminal residue" evidence="2">
    <location>
        <position position="165"/>
    </location>
</feature>
<accession>A0A699SHS7</accession>
<gene>
    <name evidence="2" type="ORF">Tci_869206</name>
</gene>
<name>A0A699SHS7_TANCI</name>
<reference evidence="2" key="1">
    <citation type="journal article" date="2019" name="Sci. Rep.">
        <title>Draft genome of Tanacetum cinerariifolium, the natural source of mosquito coil.</title>
        <authorList>
            <person name="Yamashiro T."/>
            <person name="Shiraishi A."/>
            <person name="Satake H."/>
            <person name="Nakayama K."/>
        </authorList>
    </citation>
    <scope>NUCLEOTIDE SEQUENCE</scope>
</reference>
<proteinExistence type="predicted"/>
<feature type="non-terminal residue" evidence="2">
    <location>
        <position position="1"/>
    </location>
</feature>
<evidence type="ECO:0000313" key="2">
    <source>
        <dbReference type="EMBL" id="GFC97236.1"/>
    </source>
</evidence>
<comment type="caution">
    <text evidence="2">The sequence shown here is derived from an EMBL/GenBank/DDBJ whole genome shotgun (WGS) entry which is preliminary data.</text>
</comment>
<evidence type="ECO:0000256" key="1">
    <source>
        <dbReference type="SAM" id="MobiDB-lite"/>
    </source>
</evidence>
<dbReference type="AlphaFoldDB" id="A0A699SHS7"/>
<organism evidence="2">
    <name type="scientific">Tanacetum cinerariifolium</name>
    <name type="common">Dalmatian daisy</name>
    <name type="synonym">Chrysanthemum cinerariifolium</name>
    <dbReference type="NCBI Taxonomy" id="118510"/>
    <lineage>
        <taxon>Eukaryota</taxon>
        <taxon>Viridiplantae</taxon>
        <taxon>Streptophyta</taxon>
        <taxon>Embryophyta</taxon>
        <taxon>Tracheophyta</taxon>
        <taxon>Spermatophyta</taxon>
        <taxon>Magnoliopsida</taxon>
        <taxon>eudicotyledons</taxon>
        <taxon>Gunneridae</taxon>
        <taxon>Pentapetalae</taxon>
        <taxon>asterids</taxon>
        <taxon>campanulids</taxon>
        <taxon>Asterales</taxon>
        <taxon>Asteraceae</taxon>
        <taxon>Asteroideae</taxon>
        <taxon>Anthemideae</taxon>
        <taxon>Anthemidinae</taxon>
        <taxon>Tanacetum</taxon>
    </lineage>
</organism>
<sequence>AADVKDVRPLKSLFQHQRIHYLDTDQGHPHPDGEGRRRGNNVERLGEENDAIIPAYLHYGSQQQIQPGRIEIKAQETGVATGREDSAEAATGRLLIEAHYRKRVLAKVILRKRIGQTPALRLAVFGQESGAKQPVPDCKLGREVGVVHFLMVGVVPKVHFGPVDN</sequence>
<feature type="region of interest" description="Disordered" evidence="1">
    <location>
        <begin position="21"/>
        <end position="40"/>
    </location>
</feature>
<protein>
    <submittedName>
        <fullName evidence="2">Uncharacterized protein</fullName>
    </submittedName>
</protein>
<dbReference type="EMBL" id="BKCJ011164865">
    <property type="protein sequence ID" value="GFC97236.1"/>
    <property type="molecule type" value="Genomic_DNA"/>
</dbReference>